<dbReference type="InterPro" id="IPR006201">
    <property type="entry name" value="Neur_channel"/>
</dbReference>
<keyword evidence="2" id="KW-1003">Cell membrane</keyword>
<evidence type="ECO:0000256" key="4">
    <source>
        <dbReference type="ARBA" id="ARBA00022989"/>
    </source>
</evidence>
<dbReference type="PRINTS" id="PR00252">
    <property type="entry name" value="NRIONCHANNEL"/>
</dbReference>
<evidence type="ECO:0000259" key="16">
    <source>
        <dbReference type="Pfam" id="PF02932"/>
    </source>
</evidence>
<dbReference type="EMBL" id="JAODUO010000510">
    <property type="protein sequence ID" value="KAK2179142.1"/>
    <property type="molecule type" value="Genomic_DNA"/>
</dbReference>
<evidence type="ECO:0000256" key="2">
    <source>
        <dbReference type="ARBA" id="ARBA00022475"/>
    </source>
</evidence>
<dbReference type="SUPFAM" id="SSF90112">
    <property type="entry name" value="Neurotransmitter-gated ion-channel transmembrane pore"/>
    <property type="match status" value="1"/>
</dbReference>
<comment type="caution">
    <text evidence="17">The sequence shown here is derived from an EMBL/GenBank/DDBJ whole genome shotgun (WGS) entry which is preliminary data.</text>
</comment>
<reference evidence="17" key="1">
    <citation type="journal article" date="2023" name="Mol. Biol. Evol.">
        <title>Third-Generation Sequencing Reveals the Adaptive Role of the Epigenome in Three Deep-Sea Polychaetes.</title>
        <authorList>
            <person name="Perez M."/>
            <person name="Aroh O."/>
            <person name="Sun Y."/>
            <person name="Lan Y."/>
            <person name="Juniper S.K."/>
            <person name="Young C.R."/>
            <person name="Angers B."/>
            <person name="Qian P.Y."/>
        </authorList>
    </citation>
    <scope>NUCLEOTIDE SEQUENCE</scope>
    <source>
        <strain evidence="17">R07B-5</strain>
    </source>
</reference>
<keyword evidence="12" id="KW-0407">Ion channel</keyword>
<dbReference type="GO" id="GO:0004888">
    <property type="term" value="F:transmembrane signaling receptor activity"/>
    <property type="evidence" value="ECO:0007669"/>
    <property type="project" value="InterPro"/>
</dbReference>
<dbReference type="InterPro" id="IPR036734">
    <property type="entry name" value="Neur_chan_lig-bd_sf"/>
</dbReference>
<keyword evidence="8" id="KW-1015">Disulfide bond</keyword>
<evidence type="ECO:0000256" key="8">
    <source>
        <dbReference type="ARBA" id="ARBA00023157"/>
    </source>
</evidence>
<dbReference type="InterPro" id="IPR038050">
    <property type="entry name" value="Neuro_actylchol_rec"/>
</dbReference>
<evidence type="ECO:0000256" key="10">
    <source>
        <dbReference type="ARBA" id="ARBA00023180"/>
    </source>
</evidence>
<dbReference type="Pfam" id="PF02931">
    <property type="entry name" value="Neur_chan_LBD"/>
    <property type="match status" value="1"/>
</dbReference>
<dbReference type="InterPro" id="IPR002394">
    <property type="entry name" value="Nicotinic_acetylcholine_rcpt"/>
</dbReference>
<evidence type="ECO:0000256" key="14">
    <source>
        <dbReference type="SAM" id="Phobius"/>
    </source>
</evidence>
<dbReference type="Proteomes" id="UP001209878">
    <property type="component" value="Unassembled WGS sequence"/>
</dbReference>
<evidence type="ECO:0000256" key="7">
    <source>
        <dbReference type="ARBA" id="ARBA00023136"/>
    </source>
</evidence>
<evidence type="ECO:0000256" key="3">
    <source>
        <dbReference type="ARBA" id="ARBA00022692"/>
    </source>
</evidence>
<protein>
    <submittedName>
        <fullName evidence="17">Uncharacterized protein</fullName>
    </submittedName>
</protein>
<evidence type="ECO:0000313" key="18">
    <source>
        <dbReference type="Proteomes" id="UP001209878"/>
    </source>
</evidence>
<evidence type="ECO:0000256" key="13">
    <source>
        <dbReference type="ARBA" id="ARBA00034099"/>
    </source>
</evidence>
<dbReference type="PANTHER" id="PTHR18945">
    <property type="entry name" value="NEUROTRANSMITTER GATED ION CHANNEL"/>
    <property type="match status" value="1"/>
</dbReference>
<keyword evidence="4 14" id="KW-1133">Transmembrane helix</keyword>
<feature type="domain" description="Neurotransmitter-gated ion-channel transmembrane" evidence="16">
    <location>
        <begin position="141"/>
        <end position="371"/>
    </location>
</feature>
<dbReference type="FunFam" id="1.20.58.390:FF:000073">
    <property type="entry name" value="Neuronal acetylcholine receptor subunit alpha-9-II"/>
    <property type="match status" value="1"/>
</dbReference>
<dbReference type="CDD" id="cd19051">
    <property type="entry name" value="LGIC_TM_cation"/>
    <property type="match status" value="1"/>
</dbReference>
<evidence type="ECO:0000256" key="12">
    <source>
        <dbReference type="ARBA" id="ARBA00023303"/>
    </source>
</evidence>
<dbReference type="Pfam" id="PF02932">
    <property type="entry name" value="Neur_chan_memb"/>
    <property type="match status" value="1"/>
</dbReference>
<dbReference type="SUPFAM" id="SSF63712">
    <property type="entry name" value="Nicotinic receptor ligand binding domain-like"/>
    <property type="match status" value="1"/>
</dbReference>
<proteinExistence type="predicted"/>
<keyword evidence="18" id="KW-1185">Reference proteome</keyword>
<sequence>MRHLDKAVRPVRNSSTAVVVKLGITLTQIFDLDERNQVLTTNVWLDQEWTDEKLTWDPAEYGGLKMLRLPCDLIWLPDIVLYNSFDDYSGSYMRSLAMVSHDGNATAVRNVMFYPCCPEPFPDVTFWLHLRRRTAHYTLNVILPCVMLSVLTLTTFFLPADSGEKVTLGLTVLLSFSVFNLLIAENMPAKSDSVPLLGIYLMVIMGLTSMSVIFSVLVLNVHHRGDRETRAPYWLRHVTLHYLSRALCTVNQRDWRDDPPHTRLSPVSKLDSFNDGFVRRSPVQVYKLANGELLLHRNGSRRTVTEDHESEEREGSCEAELLKYFRRTAARQEQDDLNAFVAREWRDIGRVLDRLLFWLFAGVTLVATLFLLIILPRNKPTQEV</sequence>
<dbReference type="InterPro" id="IPR036719">
    <property type="entry name" value="Neuro-gated_channel_TM_sf"/>
</dbReference>
<dbReference type="GO" id="GO:0022848">
    <property type="term" value="F:acetylcholine-gated monoatomic cation-selective channel activity"/>
    <property type="evidence" value="ECO:0007669"/>
    <property type="project" value="InterPro"/>
</dbReference>
<dbReference type="GO" id="GO:0045211">
    <property type="term" value="C:postsynaptic membrane"/>
    <property type="evidence" value="ECO:0007669"/>
    <property type="project" value="InterPro"/>
</dbReference>
<keyword evidence="6" id="KW-0406">Ion transport</keyword>
<evidence type="ECO:0000259" key="15">
    <source>
        <dbReference type="Pfam" id="PF02931"/>
    </source>
</evidence>
<dbReference type="AlphaFoldDB" id="A0AAD9KX24"/>
<feature type="transmembrane region" description="Helical" evidence="14">
    <location>
        <begin position="137"/>
        <end position="160"/>
    </location>
</feature>
<accession>A0AAD9KX24</accession>
<dbReference type="InterPro" id="IPR006029">
    <property type="entry name" value="Neurotrans-gated_channel_TM"/>
</dbReference>
<evidence type="ECO:0000313" key="17">
    <source>
        <dbReference type="EMBL" id="KAK2179142.1"/>
    </source>
</evidence>
<keyword evidence="11" id="KW-1071">Ligand-gated ion channel</keyword>
<feature type="transmembrane region" description="Helical" evidence="14">
    <location>
        <begin position="355"/>
        <end position="375"/>
    </location>
</feature>
<evidence type="ECO:0000256" key="11">
    <source>
        <dbReference type="ARBA" id="ARBA00023286"/>
    </source>
</evidence>
<feature type="transmembrane region" description="Helical" evidence="14">
    <location>
        <begin position="166"/>
        <end position="184"/>
    </location>
</feature>
<evidence type="ECO:0000256" key="5">
    <source>
        <dbReference type="ARBA" id="ARBA00023018"/>
    </source>
</evidence>
<name>A0AAD9KX24_RIDPI</name>
<gene>
    <name evidence="17" type="ORF">NP493_510g02038</name>
</gene>
<keyword evidence="10" id="KW-0325">Glycoprotein</keyword>
<evidence type="ECO:0000256" key="9">
    <source>
        <dbReference type="ARBA" id="ARBA00023170"/>
    </source>
</evidence>
<keyword evidence="7 14" id="KW-0472">Membrane</keyword>
<keyword evidence="1" id="KW-0813">Transport</keyword>
<keyword evidence="9" id="KW-0675">Receptor</keyword>
<dbReference type="Gene3D" id="2.70.170.10">
    <property type="entry name" value="Neurotransmitter-gated ion-channel ligand-binding domain"/>
    <property type="match status" value="2"/>
</dbReference>
<keyword evidence="3 14" id="KW-0812">Transmembrane</keyword>
<dbReference type="PRINTS" id="PR00254">
    <property type="entry name" value="NICOTINICR"/>
</dbReference>
<dbReference type="Gene3D" id="1.20.58.390">
    <property type="entry name" value="Neurotransmitter-gated ion-channel transmembrane domain"/>
    <property type="match status" value="1"/>
</dbReference>
<dbReference type="InterPro" id="IPR006202">
    <property type="entry name" value="Neur_chan_lig-bd"/>
</dbReference>
<evidence type="ECO:0000256" key="1">
    <source>
        <dbReference type="ARBA" id="ARBA00022448"/>
    </source>
</evidence>
<organism evidence="17 18">
    <name type="scientific">Ridgeia piscesae</name>
    <name type="common">Tubeworm</name>
    <dbReference type="NCBI Taxonomy" id="27915"/>
    <lineage>
        <taxon>Eukaryota</taxon>
        <taxon>Metazoa</taxon>
        <taxon>Spiralia</taxon>
        <taxon>Lophotrochozoa</taxon>
        <taxon>Annelida</taxon>
        <taxon>Polychaeta</taxon>
        <taxon>Sedentaria</taxon>
        <taxon>Canalipalpata</taxon>
        <taxon>Sabellida</taxon>
        <taxon>Siboglinidae</taxon>
        <taxon>Ridgeia</taxon>
    </lineage>
</organism>
<feature type="transmembrane region" description="Helical" evidence="14">
    <location>
        <begin position="196"/>
        <end position="219"/>
    </location>
</feature>
<evidence type="ECO:0000256" key="6">
    <source>
        <dbReference type="ARBA" id="ARBA00023065"/>
    </source>
</evidence>
<feature type="domain" description="Neurotransmitter-gated ion-channel ligand-binding" evidence="15">
    <location>
        <begin position="2"/>
        <end position="117"/>
    </location>
</feature>
<keyword evidence="5" id="KW-0770">Synapse</keyword>
<comment type="subcellular location">
    <subcellularLocation>
        <location evidence="13">Synaptic cell membrane</location>
        <topology evidence="13">Multi-pass membrane protein</topology>
    </subcellularLocation>
</comment>